<organism evidence="1 2">
    <name type="scientific">Characodon lateralis</name>
    <dbReference type="NCBI Taxonomy" id="208331"/>
    <lineage>
        <taxon>Eukaryota</taxon>
        <taxon>Metazoa</taxon>
        <taxon>Chordata</taxon>
        <taxon>Craniata</taxon>
        <taxon>Vertebrata</taxon>
        <taxon>Euteleostomi</taxon>
        <taxon>Actinopterygii</taxon>
        <taxon>Neopterygii</taxon>
        <taxon>Teleostei</taxon>
        <taxon>Neoteleostei</taxon>
        <taxon>Acanthomorphata</taxon>
        <taxon>Ovalentaria</taxon>
        <taxon>Atherinomorphae</taxon>
        <taxon>Cyprinodontiformes</taxon>
        <taxon>Goodeidae</taxon>
        <taxon>Characodon</taxon>
    </lineage>
</organism>
<dbReference type="EMBL" id="JAHUTJ010068537">
    <property type="protein sequence ID" value="MED6291630.1"/>
    <property type="molecule type" value="Genomic_DNA"/>
</dbReference>
<proteinExistence type="predicted"/>
<comment type="caution">
    <text evidence="1">The sequence shown here is derived from an EMBL/GenBank/DDBJ whole genome shotgun (WGS) entry which is preliminary data.</text>
</comment>
<accession>A0ABU7EZV8</accession>
<gene>
    <name evidence="1" type="ORF">CHARACLAT_025529</name>
</gene>
<sequence>MTLRSGPFPPYFKSLLSNTFFTFYGFLRLSEFTSASNSFVPSRDLAFLDLKFYPENLKLYFKHTKGKSPCFTFIAHLDGPFCPFQAMFTFALKRHKSAYPSCPFSSLQKEFP</sequence>
<dbReference type="Proteomes" id="UP001352852">
    <property type="component" value="Unassembled WGS sequence"/>
</dbReference>
<protein>
    <submittedName>
        <fullName evidence="1">Uncharacterized protein</fullName>
    </submittedName>
</protein>
<evidence type="ECO:0000313" key="1">
    <source>
        <dbReference type="EMBL" id="MED6291630.1"/>
    </source>
</evidence>
<keyword evidence="2" id="KW-1185">Reference proteome</keyword>
<name>A0ABU7EZV8_9TELE</name>
<evidence type="ECO:0000313" key="2">
    <source>
        <dbReference type="Proteomes" id="UP001352852"/>
    </source>
</evidence>
<reference evidence="1 2" key="1">
    <citation type="submission" date="2021-06" db="EMBL/GenBank/DDBJ databases">
        <authorList>
            <person name="Palmer J.M."/>
        </authorList>
    </citation>
    <scope>NUCLEOTIDE SEQUENCE [LARGE SCALE GENOMIC DNA]</scope>
    <source>
        <strain evidence="1 2">CL_MEX2019</strain>
        <tissue evidence="1">Muscle</tissue>
    </source>
</reference>